<feature type="domain" description="IPT/TIG" evidence="5">
    <location>
        <begin position="1224"/>
        <end position="1304"/>
    </location>
</feature>
<evidence type="ECO:0000313" key="7">
    <source>
        <dbReference type="Proteomes" id="UP000831390"/>
    </source>
</evidence>
<evidence type="ECO:0000313" key="6">
    <source>
        <dbReference type="EMBL" id="UOE36268.1"/>
    </source>
</evidence>
<feature type="region of interest" description="Disordered" evidence="3">
    <location>
        <begin position="868"/>
        <end position="887"/>
    </location>
</feature>
<dbReference type="SUPFAM" id="SSF117074">
    <property type="entry name" value="Hypothetical protein PA1324"/>
    <property type="match status" value="1"/>
</dbReference>
<dbReference type="InterPro" id="IPR014756">
    <property type="entry name" value="Ig_E-set"/>
</dbReference>
<gene>
    <name evidence="6" type="ORF">MTP16_11635</name>
</gene>
<name>A0ABY4BES3_9BACT</name>
<evidence type="ECO:0000256" key="2">
    <source>
        <dbReference type="PROSITE-ProRule" id="PRU00504"/>
    </source>
</evidence>
<dbReference type="Gene3D" id="2.120.10.30">
    <property type="entry name" value="TolB, C-terminal domain"/>
    <property type="match status" value="3"/>
</dbReference>
<dbReference type="NCBIfam" id="TIGR01451">
    <property type="entry name" value="B_ant_repeat"/>
    <property type="match status" value="1"/>
</dbReference>
<proteinExistence type="predicted"/>
<dbReference type="PANTHER" id="PTHR24104">
    <property type="entry name" value="E3 UBIQUITIN-PROTEIN LIGASE NHLRC1-RELATED"/>
    <property type="match status" value="1"/>
</dbReference>
<feature type="repeat" description="NHL" evidence="2">
    <location>
        <begin position="111"/>
        <end position="154"/>
    </location>
</feature>
<feature type="domain" description="IPT/TIG" evidence="5">
    <location>
        <begin position="1141"/>
        <end position="1222"/>
    </location>
</feature>
<organism evidence="6 7">
    <name type="scientific">Hymenobacter monticola</name>
    <dbReference type="NCBI Taxonomy" id="1705399"/>
    <lineage>
        <taxon>Bacteria</taxon>
        <taxon>Pseudomonadati</taxon>
        <taxon>Bacteroidota</taxon>
        <taxon>Cytophagia</taxon>
        <taxon>Cytophagales</taxon>
        <taxon>Hymenobacteraceae</taxon>
        <taxon>Hymenobacter</taxon>
    </lineage>
</organism>
<dbReference type="SUPFAM" id="SSF69304">
    <property type="entry name" value="Tricorn protease N-terminal domain"/>
    <property type="match status" value="1"/>
</dbReference>
<evidence type="ECO:0000259" key="5">
    <source>
        <dbReference type="SMART" id="SM00429"/>
    </source>
</evidence>
<dbReference type="InterPro" id="IPR055353">
    <property type="entry name" value="DUF7619"/>
</dbReference>
<evidence type="ECO:0000256" key="3">
    <source>
        <dbReference type="SAM" id="MobiDB-lite"/>
    </source>
</evidence>
<feature type="domain" description="IPT/TIG" evidence="5">
    <location>
        <begin position="1306"/>
        <end position="1387"/>
    </location>
</feature>
<dbReference type="SUPFAM" id="SSF63829">
    <property type="entry name" value="Calcium-dependent phosphotriesterase"/>
    <property type="match status" value="2"/>
</dbReference>
<keyword evidence="7" id="KW-1185">Reference proteome</keyword>
<dbReference type="RefSeq" id="WP_243519911.1">
    <property type="nucleotide sequence ID" value="NZ_CP094534.1"/>
</dbReference>
<dbReference type="Pfam" id="PF01833">
    <property type="entry name" value="TIG"/>
    <property type="match status" value="4"/>
</dbReference>
<dbReference type="Pfam" id="PF24595">
    <property type="entry name" value="DUF7619"/>
    <property type="match status" value="1"/>
</dbReference>
<dbReference type="InterPro" id="IPR047589">
    <property type="entry name" value="DUF11_rpt"/>
</dbReference>
<keyword evidence="1" id="KW-0677">Repeat</keyword>
<evidence type="ECO:0000256" key="4">
    <source>
        <dbReference type="SAM" id="SignalP"/>
    </source>
</evidence>
<protein>
    <submittedName>
        <fullName evidence="6">IPT/TIG domain-containing protein</fullName>
    </submittedName>
</protein>
<dbReference type="Gene3D" id="2.40.10.500">
    <property type="match status" value="1"/>
</dbReference>
<dbReference type="InterPro" id="IPR001258">
    <property type="entry name" value="NHL_repeat"/>
</dbReference>
<dbReference type="InterPro" id="IPR050952">
    <property type="entry name" value="TRIM-NHL_E3_ligases"/>
</dbReference>
<reference evidence="6 7" key="1">
    <citation type="submission" date="2022-03" db="EMBL/GenBank/DDBJ databases">
        <title>Hymenobactersp. isolated from the air.</title>
        <authorList>
            <person name="Won M."/>
            <person name="Kwon S.-W."/>
        </authorList>
    </citation>
    <scope>NUCLEOTIDE SEQUENCE [LARGE SCALE GENOMIC DNA]</scope>
    <source>
        <strain evidence="6 7">KACC 22596</strain>
    </source>
</reference>
<dbReference type="EMBL" id="CP094534">
    <property type="protein sequence ID" value="UOE36268.1"/>
    <property type="molecule type" value="Genomic_DNA"/>
</dbReference>
<dbReference type="SUPFAM" id="SSF81296">
    <property type="entry name" value="E set domains"/>
    <property type="match status" value="4"/>
</dbReference>
<feature type="repeat" description="NHL" evidence="2">
    <location>
        <begin position="427"/>
        <end position="467"/>
    </location>
</feature>
<dbReference type="PANTHER" id="PTHR24104:SF25">
    <property type="entry name" value="PROTEIN LIN-41"/>
    <property type="match status" value="1"/>
</dbReference>
<keyword evidence="4" id="KW-0732">Signal</keyword>
<dbReference type="SMART" id="SM00429">
    <property type="entry name" value="IPT"/>
    <property type="match status" value="4"/>
</dbReference>
<feature type="domain" description="IPT/TIG" evidence="5">
    <location>
        <begin position="1058"/>
        <end position="1139"/>
    </location>
</feature>
<dbReference type="InterPro" id="IPR013783">
    <property type="entry name" value="Ig-like_fold"/>
</dbReference>
<dbReference type="PROSITE" id="PS51125">
    <property type="entry name" value="NHL"/>
    <property type="match status" value="2"/>
</dbReference>
<dbReference type="InterPro" id="IPR002909">
    <property type="entry name" value="IPT_dom"/>
</dbReference>
<dbReference type="Gene3D" id="2.60.40.10">
    <property type="entry name" value="Immunoglobulins"/>
    <property type="match status" value="5"/>
</dbReference>
<evidence type="ECO:0000256" key="1">
    <source>
        <dbReference type="ARBA" id="ARBA00022737"/>
    </source>
</evidence>
<accession>A0ABY4BES3</accession>
<feature type="compositionally biased region" description="Polar residues" evidence="3">
    <location>
        <begin position="869"/>
        <end position="879"/>
    </location>
</feature>
<dbReference type="InterPro" id="IPR011042">
    <property type="entry name" value="6-blade_b-propeller_TolB-like"/>
</dbReference>
<sequence>MKKHLLLIFLLWGSVLATRAQAPPVFNLGKVIGTPVGFPNDVAVDQAGFMYLLDGAAITKLTPAGVYVNRFVLTSNVAGYYGLDVDGAGNLYVCNYTLSRIEKYSPTGTLLLQFGLQGTAPGQFQNPNSLKVDAAGNIYVVDTVNNRLEKFDTNGNLLYVYTGTAPNALFHPMDVTLDANGTVYVFNENFYVTKLTPSGTRLQTFLLPASQVSYDEATSIAVDPAGNIYATSFRGYAILKFTAAGTYVSTIGTNDFGGTHTPIAIDAAGNIFASNRDHSGNSKLYKYNNAGTRLNRWGNLSTYSGLVLDAVGNYYFHDPQAGAIKKYSASHQLLTTYGSSLINVYAMAVDVLGNVYALQTSPAGAGIMKFAPDGRQLNTFTNLGGNINYNSSGNGLAVDAAGNMYVTDYYAGCVRKIGPQGQLLPAIGTSGYGLGQLRLPQAVAVDVRGYVYVADNVGRRVQRFTPNGQVVREYGVRASQGASVPQCTVSLAVDGAGNAYVSTSITAGLQRFDSRTGSVTAMPSINRGEVAVDRRASRLVTMVGDLIRFYESDTVEPENLITGTVYEDLNGNCVRDANEPALPNIAVVAEPGSYYGLSNANGQYAIAVDTGAYTVHQELPTHEVGRTIAQGCASPYTLRFVGHGNSLSGPDFADQVSTAPYLRVSVGSTRRRRCFRNTTTVSYANTGFAPAPNAVVTVTLPQYVVFISANAPHTRDAQGNYLFQVGTLAPQTSGTLVIQDSVACGNPAIRGLTVCTRASITPPNTYPAPPTWNRASVTVQGRVQPGNQVRFVLRNTATTAMTDSLPFRLYQNTDLALLHHYQLGAGDSLVLRVPATRPVVRLEADQPTGHPTQRVASSTVEVAALGSAGQPNPAMTASPPNQPGPETAEDCLPIIDSFDPNDKQVTPTGTTAQHYTPTGVPLSYQIRFQNTGTDDAYRVEVTDTLAADLDLRTLRVGAASHPYRLAVAGHGRPVLTFTFDNINLPPSTRDAAGSNGFVQFSIQPKAGLPARALVQNNADIFFDYNPPIRTNTTTNRIYDVPAVVEPAVAQPYANVLASPVLTQLSPAQGRAGTLVTLSGQRFAATAAANTVRFNGVAAPVLSATATTLTVRVPAGASTGPVQVVTGEGAGRSAQAFTVYQAPTLAPLAPAEGVPGAVVTITGTAFSAVAAQDTVRFNGLLATVQQATATTLRVVVPMSATTGKIQVNTLGGQVQSTQDFVVWYPPTLLSFSPSRGKAGDLVTLTGTNFAPAARNAVAFGAGAGAVVQATGSSLQVRVPADAQSGPLRVGTPGGSAVSAAGFTFLPAPHISTFAPAQASVGDVVTLTGLNFLVDNQPDTVYFNQTKAVVLSATATSATVRVPKGAASGPLTMAGVGGRHASSTPFTLLDLSAAEAITTYPNPTRGAVTLDWTRADFEVEQVRVYNAVGSLVASQDLRHAPSPTLVLPFAPGQAGLYLLVVQTSRGAVLKRVTVIN</sequence>
<feature type="chain" id="PRO_5045700160" evidence="4">
    <location>
        <begin position="23"/>
        <end position="1474"/>
    </location>
</feature>
<feature type="signal peptide" evidence="4">
    <location>
        <begin position="1"/>
        <end position="22"/>
    </location>
</feature>
<dbReference type="Proteomes" id="UP000831390">
    <property type="component" value="Chromosome"/>
</dbReference>
<dbReference type="CDD" id="cd05819">
    <property type="entry name" value="NHL"/>
    <property type="match status" value="1"/>
</dbReference>